<reference evidence="8 9" key="1">
    <citation type="journal article" date="2015" name="Sci. Rep.">
        <title>Unraveling adaptation of Pontibacter korlensis to radiation and infertility in desert through complete genome and comparative transcriptomic analysis.</title>
        <authorList>
            <person name="Dai J."/>
            <person name="Dai W."/>
            <person name="Qiu C."/>
            <person name="Yang Z."/>
            <person name="Zhang Y."/>
            <person name="Zhou M."/>
            <person name="Zhang L."/>
            <person name="Fang C."/>
            <person name="Gao Q."/>
            <person name="Yang Q."/>
            <person name="Li X."/>
            <person name="Wang Z."/>
            <person name="Wang Z."/>
            <person name="Jia Z."/>
            <person name="Chen X."/>
        </authorList>
    </citation>
    <scope>NUCLEOTIDE SEQUENCE [LARGE SCALE GENOMIC DNA]</scope>
    <source>
        <strain evidence="8 9">X14-1T</strain>
    </source>
</reference>
<organism evidence="8 9">
    <name type="scientific">Pontibacter korlensis</name>
    <dbReference type="NCBI Taxonomy" id="400092"/>
    <lineage>
        <taxon>Bacteria</taxon>
        <taxon>Pseudomonadati</taxon>
        <taxon>Bacteroidota</taxon>
        <taxon>Cytophagia</taxon>
        <taxon>Cytophagales</taxon>
        <taxon>Hymenobacteraceae</taxon>
        <taxon>Pontibacter</taxon>
    </lineage>
</organism>
<dbReference type="SMART" id="SM00640">
    <property type="entry name" value="Glyco_32"/>
    <property type="match status" value="1"/>
</dbReference>
<keyword evidence="9" id="KW-1185">Reference proteome</keyword>
<keyword evidence="3 4" id="KW-0326">Glycosidase</keyword>
<dbReference type="CDD" id="cd18622">
    <property type="entry name" value="GH32_Inu-like"/>
    <property type="match status" value="1"/>
</dbReference>
<feature type="domain" description="Glycosyl hydrolase family 32 C-terminal" evidence="7">
    <location>
        <begin position="386"/>
        <end position="537"/>
    </location>
</feature>
<dbReference type="InterPro" id="IPR023296">
    <property type="entry name" value="Glyco_hydro_beta-prop_sf"/>
</dbReference>
<dbReference type="Gene3D" id="2.60.120.560">
    <property type="entry name" value="Exo-inulinase, domain 1"/>
    <property type="match status" value="1"/>
</dbReference>
<evidence type="ECO:0000259" key="7">
    <source>
        <dbReference type="Pfam" id="PF08244"/>
    </source>
</evidence>
<name>A0A0E3ZD63_9BACT</name>
<dbReference type="EMBL" id="CP009621">
    <property type="protein sequence ID" value="AKD02083.1"/>
    <property type="molecule type" value="Genomic_DNA"/>
</dbReference>
<feature type="chain" id="PRO_5002416844" evidence="5">
    <location>
        <begin position="23"/>
        <end position="552"/>
    </location>
</feature>
<dbReference type="AlphaFoldDB" id="A0A0E3ZD63"/>
<dbReference type="HOGENOM" id="CLU_001528_3_1_10"/>
<dbReference type="PANTHER" id="PTHR42800">
    <property type="entry name" value="EXOINULINASE INUD (AFU_ORTHOLOGUE AFUA_5G00480)"/>
    <property type="match status" value="1"/>
</dbReference>
<proteinExistence type="inferred from homology"/>
<evidence type="ECO:0000256" key="3">
    <source>
        <dbReference type="ARBA" id="ARBA00023295"/>
    </source>
</evidence>
<dbReference type="Pfam" id="PF00251">
    <property type="entry name" value="Glyco_hydro_32N"/>
    <property type="match status" value="1"/>
</dbReference>
<dbReference type="PROSITE" id="PS51257">
    <property type="entry name" value="PROKAR_LIPOPROTEIN"/>
    <property type="match status" value="1"/>
</dbReference>
<gene>
    <name evidence="8" type="ORF">PKOR_01675</name>
</gene>
<evidence type="ECO:0000256" key="1">
    <source>
        <dbReference type="ARBA" id="ARBA00009902"/>
    </source>
</evidence>
<dbReference type="SUPFAM" id="SSF75005">
    <property type="entry name" value="Arabinanase/levansucrase/invertase"/>
    <property type="match status" value="1"/>
</dbReference>
<dbReference type="PATRIC" id="fig|400092.3.peg.380"/>
<protein>
    <submittedName>
        <fullName evidence="8">Glycosyl hydrolase family 32</fullName>
    </submittedName>
</protein>
<keyword evidence="2 4" id="KW-0378">Hydrolase</keyword>
<feature type="signal peptide" evidence="5">
    <location>
        <begin position="1"/>
        <end position="22"/>
    </location>
</feature>
<dbReference type="InterPro" id="IPR013148">
    <property type="entry name" value="Glyco_hydro_32_N"/>
</dbReference>
<dbReference type="SUPFAM" id="SSF49899">
    <property type="entry name" value="Concanavalin A-like lectins/glucanases"/>
    <property type="match status" value="1"/>
</dbReference>
<dbReference type="GO" id="GO:0005737">
    <property type="term" value="C:cytoplasm"/>
    <property type="evidence" value="ECO:0007669"/>
    <property type="project" value="TreeGrafter"/>
</dbReference>
<dbReference type="STRING" id="400092.PKOR_01675"/>
<dbReference type="InterPro" id="IPR018053">
    <property type="entry name" value="Glyco_hydro_32_AS"/>
</dbReference>
<dbReference type="InterPro" id="IPR001362">
    <property type="entry name" value="Glyco_hydro_32"/>
</dbReference>
<accession>A0A0E3ZD63</accession>
<dbReference type="PROSITE" id="PS00609">
    <property type="entry name" value="GLYCOSYL_HYDROL_F32"/>
    <property type="match status" value="1"/>
</dbReference>
<evidence type="ECO:0000256" key="5">
    <source>
        <dbReference type="SAM" id="SignalP"/>
    </source>
</evidence>
<dbReference type="GO" id="GO:0004575">
    <property type="term" value="F:sucrose alpha-glucosidase activity"/>
    <property type="evidence" value="ECO:0007669"/>
    <property type="project" value="TreeGrafter"/>
</dbReference>
<dbReference type="OrthoDB" id="9759709at2"/>
<dbReference type="PANTHER" id="PTHR42800:SF1">
    <property type="entry name" value="EXOINULINASE INUD (AFU_ORTHOLOGUE AFUA_5G00480)"/>
    <property type="match status" value="1"/>
</dbReference>
<dbReference type="GO" id="GO:0005987">
    <property type="term" value="P:sucrose catabolic process"/>
    <property type="evidence" value="ECO:0007669"/>
    <property type="project" value="TreeGrafter"/>
</dbReference>
<dbReference type="RefSeq" id="WP_046308793.1">
    <property type="nucleotide sequence ID" value="NZ_CBCSCY010000032.1"/>
</dbReference>
<dbReference type="Pfam" id="PF08244">
    <property type="entry name" value="Glyco_hydro_32C"/>
    <property type="match status" value="1"/>
</dbReference>
<evidence type="ECO:0000256" key="4">
    <source>
        <dbReference type="RuleBase" id="RU362110"/>
    </source>
</evidence>
<evidence type="ECO:0000313" key="9">
    <source>
        <dbReference type="Proteomes" id="UP000033109"/>
    </source>
</evidence>
<evidence type="ECO:0000256" key="2">
    <source>
        <dbReference type="ARBA" id="ARBA00022801"/>
    </source>
</evidence>
<comment type="similarity">
    <text evidence="1 4">Belongs to the glycosyl hydrolase 32 family.</text>
</comment>
<keyword evidence="5" id="KW-0732">Signal</keyword>
<dbReference type="Proteomes" id="UP000033109">
    <property type="component" value="Chromosome"/>
</dbReference>
<dbReference type="InterPro" id="IPR013189">
    <property type="entry name" value="Glyco_hydro_32_C"/>
</dbReference>
<dbReference type="Gene3D" id="2.115.10.20">
    <property type="entry name" value="Glycosyl hydrolase domain, family 43"/>
    <property type="match status" value="1"/>
</dbReference>
<evidence type="ECO:0000259" key="6">
    <source>
        <dbReference type="Pfam" id="PF00251"/>
    </source>
</evidence>
<evidence type="ECO:0000313" key="8">
    <source>
        <dbReference type="EMBL" id="AKD02083.1"/>
    </source>
</evidence>
<dbReference type="KEGG" id="pko:PKOR_01675"/>
<feature type="domain" description="Glycosyl hydrolase family 32 N-terminal" evidence="6">
    <location>
        <begin position="49"/>
        <end position="371"/>
    </location>
</feature>
<dbReference type="InterPro" id="IPR013320">
    <property type="entry name" value="ConA-like_dom_sf"/>
</dbReference>
<sequence length="552" mass="61644">MNKLSVMIALGAVLSSCGTNQATVENQDEAMNNITASVAFNEPHRPQFHFTPPTGWMNDPNGMVYHNGEYHLFYQHNPDSTVWGPMHWGHAVSKDMVRWEHLPIALYPDSLGMIFSGSAVVDTKNTSGLGTAENPPLIAIFTYHDAEAEKAGRNDYQTQGIAYSLNNGRTWTKYRNNPVLKNPGIRDFRDPKVMWYEKGQEWIMTLAVKDHISFYASKNLLDWKLRSDFGADVGAHGGVWECPDLIKMPVKGTNEEKWVLIVNINPGAPNGGSGTQYFVGDFNGSKFILDPDFKANLSAKPSIAATVNGQEGIWLDYGRDQYAGITWANVPKEDGRHLFIGWMSNWDYANVVPTEKWRSAMTVARSLELVNTPAGLRVASKPVQELQNIYHKTHVLEAQTVSGAIDISEQLSVKSSSYDLSLEVEPDASQKSFAVELSNSRNQQVLIGYDADRGQYYINRKKAGEHSFSDKFSGIQYAPRFSKDKLFSLRLVVDVASVELFADEGRTVMTSIFFPDEEFTKIRLIADKGQLKLSSGKLTELKSIYASGNQQE</sequence>